<dbReference type="InterPro" id="IPR002611">
    <property type="entry name" value="IstB_ATP-bd"/>
</dbReference>
<dbReference type="PANTHER" id="PTHR30050">
    <property type="entry name" value="CHROMOSOMAL REPLICATION INITIATOR PROTEIN DNAA"/>
    <property type="match status" value="1"/>
</dbReference>
<accession>A0A936NBR7</accession>
<reference evidence="3 4" key="1">
    <citation type="submission" date="2020-10" db="EMBL/GenBank/DDBJ databases">
        <title>Connecting structure to function with the recovery of over 1000 high-quality activated sludge metagenome-assembled genomes encoding full-length rRNA genes using long-read sequencing.</title>
        <authorList>
            <person name="Singleton C.M."/>
            <person name="Petriglieri F."/>
            <person name="Kristensen J.M."/>
            <person name="Kirkegaard R.H."/>
            <person name="Michaelsen T.Y."/>
            <person name="Andersen M.H."/>
            <person name="Karst S.M."/>
            <person name="Dueholm M.S."/>
            <person name="Nielsen P.H."/>
            <person name="Albertsen M."/>
        </authorList>
    </citation>
    <scope>NUCLEOTIDE SEQUENCE [LARGE SCALE GENOMIC DNA]</scope>
    <source>
        <strain evidence="3">Lyne_18-Q3-R50-59_MAXAC.006</strain>
    </source>
</reference>
<sequence>MRTDSDPIAERAAGTSAPLRARIAEFEERLKQRRSSNAEPEAEPLDAGTLLRRRMLDLVERQLPAVFKTAKLSDLPSEGHPDAAAAQEARAWADAPAGRSLVHIGGVGAGKTYAAAAQMRRIAGRDGTHVRWLTAADLFDGLRPDGALHRPSLVSAGVLVIDDIAAKQLTSWEHDTLGSLVDARWSAGRPIVTTSNLSPEQLRSVLDEMIWSRLMLGREGARTAVIEWVGPDRRRGA</sequence>
<dbReference type="GO" id="GO:0006260">
    <property type="term" value="P:DNA replication"/>
    <property type="evidence" value="ECO:0007669"/>
    <property type="project" value="TreeGrafter"/>
</dbReference>
<proteinExistence type="predicted"/>
<dbReference type="Proteomes" id="UP000727993">
    <property type="component" value="Unassembled WGS sequence"/>
</dbReference>
<keyword evidence="3" id="KW-0547">Nucleotide-binding</keyword>
<dbReference type="InterPro" id="IPR027417">
    <property type="entry name" value="P-loop_NTPase"/>
</dbReference>
<dbReference type="AlphaFoldDB" id="A0A936NBR7"/>
<evidence type="ECO:0000313" key="3">
    <source>
        <dbReference type="EMBL" id="MBK9296761.1"/>
    </source>
</evidence>
<dbReference type="EMBL" id="JADJZA010000005">
    <property type="protein sequence ID" value="MBK9296761.1"/>
    <property type="molecule type" value="Genomic_DNA"/>
</dbReference>
<name>A0A936NBR7_9ACTN</name>
<dbReference type="Gene3D" id="3.40.50.300">
    <property type="entry name" value="P-loop containing nucleotide triphosphate hydrolases"/>
    <property type="match status" value="1"/>
</dbReference>
<organism evidence="3 4">
    <name type="scientific">Candidatus Neomicrothrix subdominans</name>
    <dbReference type="NCBI Taxonomy" id="2954438"/>
    <lineage>
        <taxon>Bacteria</taxon>
        <taxon>Bacillati</taxon>
        <taxon>Actinomycetota</taxon>
        <taxon>Acidimicrobiia</taxon>
        <taxon>Acidimicrobiales</taxon>
        <taxon>Microthrixaceae</taxon>
        <taxon>Candidatus Neomicrothrix</taxon>
    </lineage>
</organism>
<evidence type="ECO:0000256" key="1">
    <source>
        <dbReference type="SAM" id="MobiDB-lite"/>
    </source>
</evidence>
<dbReference type="GO" id="GO:0005524">
    <property type="term" value="F:ATP binding"/>
    <property type="evidence" value="ECO:0007669"/>
    <property type="project" value="UniProtKB-KW"/>
</dbReference>
<evidence type="ECO:0000313" key="4">
    <source>
        <dbReference type="Proteomes" id="UP000727993"/>
    </source>
</evidence>
<dbReference type="SUPFAM" id="SSF52540">
    <property type="entry name" value="P-loop containing nucleoside triphosphate hydrolases"/>
    <property type="match status" value="1"/>
</dbReference>
<feature type="region of interest" description="Disordered" evidence="1">
    <location>
        <begin position="1"/>
        <end position="21"/>
    </location>
</feature>
<dbReference type="Pfam" id="PF01695">
    <property type="entry name" value="IstB_IS21"/>
    <property type="match status" value="1"/>
</dbReference>
<dbReference type="PANTHER" id="PTHR30050:SF4">
    <property type="entry name" value="ATP-BINDING PROTEIN RV3427C IN INSERTION SEQUENCE-RELATED"/>
    <property type="match status" value="1"/>
</dbReference>
<evidence type="ECO:0000259" key="2">
    <source>
        <dbReference type="Pfam" id="PF01695"/>
    </source>
</evidence>
<comment type="caution">
    <text evidence="3">The sequence shown here is derived from an EMBL/GenBank/DDBJ whole genome shotgun (WGS) entry which is preliminary data.</text>
</comment>
<protein>
    <submittedName>
        <fullName evidence="3">ATP-binding protein</fullName>
    </submittedName>
</protein>
<feature type="domain" description="IstB-like ATP-binding" evidence="2">
    <location>
        <begin position="99"/>
        <end position="219"/>
    </location>
</feature>
<keyword evidence="3" id="KW-0067">ATP-binding</keyword>
<gene>
    <name evidence="3" type="ORF">IPN02_07945</name>
</gene>